<dbReference type="OrthoDB" id="938897at2"/>
<evidence type="ECO:0000313" key="3">
    <source>
        <dbReference type="EMBL" id="PWK27312.1"/>
    </source>
</evidence>
<evidence type="ECO:0000313" key="4">
    <source>
        <dbReference type="Proteomes" id="UP000245489"/>
    </source>
</evidence>
<dbReference type="EMBL" id="QGGO01000007">
    <property type="protein sequence ID" value="PWK27312.1"/>
    <property type="molecule type" value="Genomic_DNA"/>
</dbReference>
<protein>
    <submittedName>
        <fullName evidence="3">Uncharacterized protein DUF1080</fullName>
    </submittedName>
</protein>
<feature type="domain" description="3-keto-alpha-glucoside-1,2-lyase/3-keto-2-hydroxy-glucal hydratase" evidence="2">
    <location>
        <begin position="33"/>
        <end position="229"/>
    </location>
</feature>
<dbReference type="Pfam" id="PF06439">
    <property type="entry name" value="3keto-disac_hyd"/>
    <property type="match status" value="1"/>
</dbReference>
<dbReference type="Gene3D" id="2.60.120.560">
    <property type="entry name" value="Exo-inulinase, domain 1"/>
    <property type="match status" value="1"/>
</dbReference>
<feature type="signal peptide" evidence="1">
    <location>
        <begin position="1"/>
        <end position="16"/>
    </location>
</feature>
<feature type="chain" id="PRO_5016347295" evidence="1">
    <location>
        <begin position="17"/>
        <end position="610"/>
    </location>
</feature>
<dbReference type="GO" id="GO:0016787">
    <property type="term" value="F:hydrolase activity"/>
    <property type="evidence" value="ECO:0007669"/>
    <property type="project" value="InterPro"/>
</dbReference>
<gene>
    <name evidence="3" type="ORF">LV89_01625</name>
</gene>
<keyword evidence="4" id="KW-1185">Reference proteome</keyword>
<evidence type="ECO:0000259" key="2">
    <source>
        <dbReference type="Pfam" id="PF06439"/>
    </source>
</evidence>
<proteinExistence type="predicted"/>
<sequence>MLKKLLFLLFPLAGMAQNQIPLNDLSVFNNPSANWTIEGGVTIGTNPSAFATTTGKGVLVCTLRGAKYQLTDDLFSKLEHGDLKMSFDFMIPKGSNSGFYLQGRYEVQILDSWLKKYPNDSDCGAIYHRWDETRGKGNEGYQGHPPRQNASKAPGLWNHIEIDFKAPTFDASGKKLTNARINSVYLNGLLVHENVELLGVTRGAVSQQEVAKAPFRIQGDHGAVAFKNFSYEIFEKSDISFTPVKYEYYDGVVTNFKPANSTPTATGTLPQPTQKVISKKRDFLLKFDGKFTTKVADNYTFIGQWEAMGAIIVDNDTVVTGWHLPAEYAKGKKKLSAGEHSYTILYTKDYHWRPNSLGIFIQKDSWEKQAITERTSLLDMIPVPLIDVQPSDVPAIQRSFIMYGDKKITHGINVGMPSGLNFSYDLNQGGFLQLWRGKFLNATDMWLDRGEPQTSAPMGLTINANDKFPLAYLTSADADFPENLTKEDLFYKGYKLEKLAIGNGYPTFNYDYKGLKVKDSTTPLDKAEGLSRHLTFEGEIAAGKQLYALIAEGTSIAEIAPNRYAIDNQNYYVEVVPTATNKAIVRESKGKKQILMPLAGLKEVSYNIIF</sequence>
<dbReference type="AlphaFoldDB" id="A0A316EA84"/>
<evidence type="ECO:0000256" key="1">
    <source>
        <dbReference type="SAM" id="SignalP"/>
    </source>
</evidence>
<dbReference type="Proteomes" id="UP000245489">
    <property type="component" value="Unassembled WGS sequence"/>
</dbReference>
<dbReference type="InterPro" id="IPR010496">
    <property type="entry name" value="AL/BT2_dom"/>
</dbReference>
<reference evidence="3 4" key="1">
    <citation type="submission" date="2018-05" db="EMBL/GenBank/DDBJ databases">
        <title>Genomic Encyclopedia of Archaeal and Bacterial Type Strains, Phase II (KMG-II): from individual species to whole genera.</title>
        <authorList>
            <person name="Goeker M."/>
        </authorList>
    </citation>
    <scope>NUCLEOTIDE SEQUENCE [LARGE SCALE GENOMIC DNA]</scope>
    <source>
        <strain evidence="3 4">DSM 22214</strain>
    </source>
</reference>
<comment type="caution">
    <text evidence="3">The sequence shown here is derived from an EMBL/GenBank/DDBJ whole genome shotgun (WGS) entry which is preliminary data.</text>
</comment>
<accession>A0A316EA84</accession>
<name>A0A316EA84_9BACT</name>
<keyword evidence="1" id="KW-0732">Signal</keyword>
<organism evidence="3 4">
    <name type="scientific">Arcicella aurantiaca</name>
    <dbReference type="NCBI Taxonomy" id="591202"/>
    <lineage>
        <taxon>Bacteria</taxon>
        <taxon>Pseudomonadati</taxon>
        <taxon>Bacteroidota</taxon>
        <taxon>Cytophagia</taxon>
        <taxon>Cytophagales</taxon>
        <taxon>Flectobacillaceae</taxon>
        <taxon>Arcicella</taxon>
    </lineage>
</organism>
<dbReference type="RefSeq" id="WP_109742389.1">
    <property type="nucleotide sequence ID" value="NZ_QGGO01000007.1"/>
</dbReference>